<dbReference type="EMBL" id="CAJJDO010000002">
    <property type="protein sequence ID" value="CAD8133749.1"/>
    <property type="molecule type" value="Genomic_DNA"/>
</dbReference>
<dbReference type="AlphaFoldDB" id="A0A8S1S473"/>
<gene>
    <name evidence="1" type="ORF">PPENT_87.1.T0020591</name>
</gene>
<organism evidence="1 2">
    <name type="scientific">Paramecium pentaurelia</name>
    <dbReference type="NCBI Taxonomy" id="43138"/>
    <lineage>
        <taxon>Eukaryota</taxon>
        <taxon>Sar</taxon>
        <taxon>Alveolata</taxon>
        <taxon>Ciliophora</taxon>
        <taxon>Intramacronucleata</taxon>
        <taxon>Oligohymenophorea</taxon>
        <taxon>Peniculida</taxon>
        <taxon>Parameciidae</taxon>
        <taxon>Paramecium</taxon>
    </lineage>
</organism>
<protein>
    <submittedName>
        <fullName evidence="1">Uncharacterized protein</fullName>
    </submittedName>
</protein>
<name>A0A8S1S473_9CILI</name>
<keyword evidence="2" id="KW-1185">Reference proteome</keyword>
<accession>A0A8S1S473</accession>
<comment type="caution">
    <text evidence="1">The sequence shown here is derived from an EMBL/GenBank/DDBJ whole genome shotgun (WGS) entry which is preliminary data.</text>
</comment>
<sequence length="123" mass="14615">MIEETFKGSRFSSSLLNSQEVNLMINLDIPVFSIFRKIYQKKTIKLSNSVVFCFPLQSLNFSLIPYINYFISIKLNKLRVIIFSCADLRYRQARKILLLEVGTVFVRKQEQNKSLFQFYWLEI</sequence>
<dbReference type="Proteomes" id="UP000689195">
    <property type="component" value="Unassembled WGS sequence"/>
</dbReference>
<reference evidence="1" key="1">
    <citation type="submission" date="2021-01" db="EMBL/GenBank/DDBJ databases">
        <authorList>
            <consortium name="Genoscope - CEA"/>
            <person name="William W."/>
        </authorList>
    </citation>
    <scope>NUCLEOTIDE SEQUENCE</scope>
</reference>
<evidence type="ECO:0000313" key="1">
    <source>
        <dbReference type="EMBL" id="CAD8133749.1"/>
    </source>
</evidence>
<evidence type="ECO:0000313" key="2">
    <source>
        <dbReference type="Proteomes" id="UP000689195"/>
    </source>
</evidence>
<proteinExistence type="predicted"/>